<dbReference type="EMBL" id="CM044708">
    <property type="protein sequence ID" value="KAI5647478.1"/>
    <property type="molecule type" value="Genomic_DNA"/>
</dbReference>
<protein>
    <submittedName>
        <fullName evidence="1">Uncharacterized protein</fullName>
    </submittedName>
</protein>
<accession>A0ACB9ZIX6</accession>
<proteinExistence type="predicted"/>
<evidence type="ECO:0000313" key="1">
    <source>
        <dbReference type="EMBL" id="KAI5647478.1"/>
    </source>
</evidence>
<dbReference type="Proteomes" id="UP001060085">
    <property type="component" value="Linkage Group LG08"/>
</dbReference>
<gene>
    <name evidence="1" type="ORF">M9H77_33483</name>
</gene>
<organism evidence="1 2">
    <name type="scientific">Catharanthus roseus</name>
    <name type="common">Madagascar periwinkle</name>
    <name type="synonym">Vinca rosea</name>
    <dbReference type="NCBI Taxonomy" id="4058"/>
    <lineage>
        <taxon>Eukaryota</taxon>
        <taxon>Viridiplantae</taxon>
        <taxon>Streptophyta</taxon>
        <taxon>Embryophyta</taxon>
        <taxon>Tracheophyta</taxon>
        <taxon>Spermatophyta</taxon>
        <taxon>Magnoliopsida</taxon>
        <taxon>eudicotyledons</taxon>
        <taxon>Gunneridae</taxon>
        <taxon>Pentapetalae</taxon>
        <taxon>asterids</taxon>
        <taxon>lamiids</taxon>
        <taxon>Gentianales</taxon>
        <taxon>Apocynaceae</taxon>
        <taxon>Rauvolfioideae</taxon>
        <taxon>Vinceae</taxon>
        <taxon>Catharanthinae</taxon>
        <taxon>Catharanthus</taxon>
    </lineage>
</organism>
<evidence type="ECO:0000313" key="2">
    <source>
        <dbReference type="Proteomes" id="UP001060085"/>
    </source>
</evidence>
<sequence length="341" mass="38108">MYIEELKDGEIESLEEQVCGGFSTTDTLIASDTKRALVGAGARALFYPTLLYNVVRNKIQSEFRWWDRVHEFILLGAVPFPADVPRLKELGVCGVVTLNEPYETLVPTSLYHDNNIDHLVIPTRDYLFAPAYGDICEAVDFIHGNVSRGKTTYVHCKAGRGRSTTIVLCYLVKHKHMSPEAAYEHVRSIRPRVLLASSQWQAVENYYYQMKKTNICENNFIPAAFDDGSMVSVSSPLSNFQDKTDLAADFDDSSMVLVTESDLEGYNESHESDVVATDRNMLAELNVAACRFQFAGQATIARLSCLWFRCQGNEKVSMKKLGNSVNNAQLGGSLGVDIRVY</sequence>
<keyword evidence="2" id="KW-1185">Reference proteome</keyword>
<name>A0ACB9ZIX6_CATRO</name>
<comment type="caution">
    <text evidence="1">The sequence shown here is derived from an EMBL/GenBank/DDBJ whole genome shotgun (WGS) entry which is preliminary data.</text>
</comment>
<reference evidence="2" key="1">
    <citation type="journal article" date="2023" name="Nat. Plants">
        <title>Single-cell RNA sequencing provides a high-resolution roadmap for understanding the multicellular compartmentation of specialized metabolism.</title>
        <authorList>
            <person name="Sun S."/>
            <person name="Shen X."/>
            <person name="Li Y."/>
            <person name="Li Y."/>
            <person name="Wang S."/>
            <person name="Li R."/>
            <person name="Zhang H."/>
            <person name="Shen G."/>
            <person name="Guo B."/>
            <person name="Wei J."/>
            <person name="Xu J."/>
            <person name="St-Pierre B."/>
            <person name="Chen S."/>
            <person name="Sun C."/>
        </authorList>
    </citation>
    <scope>NUCLEOTIDE SEQUENCE [LARGE SCALE GENOMIC DNA]</scope>
</reference>